<dbReference type="STRING" id="58919.A0A316ZCF6"/>
<feature type="active site" description="Proton donor" evidence="6">
    <location>
        <position position="571"/>
    </location>
</feature>
<evidence type="ECO:0000256" key="3">
    <source>
        <dbReference type="ARBA" id="ARBA00022630"/>
    </source>
</evidence>
<evidence type="ECO:0000256" key="1">
    <source>
        <dbReference type="ARBA" id="ARBA00001974"/>
    </source>
</evidence>
<dbReference type="RefSeq" id="XP_025598983.1">
    <property type="nucleotide sequence ID" value="XM_025745175.1"/>
</dbReference>
<dbReference type="Proteomes" id="UP000245946">
    <property type="component" value="Unassembled WGS sequence"/>
</dbReference>
<evidence type="ECO:0000256" key="4">
    <source>
        <dbReference type="ARBA" id="ARBA00022827"/>
    </source>
</evidence>
<proteinExistence type="inferred from homology"/>
<dbReference type="EMBL" id="KZ819290">
    <property type="protein sequence ID" value="PWN98704.1"/>
    <property type="molecule type" value="Genomic_DNA"/>
</dbReference>
<dbReference type="GeneID" id="37272719"/>
<dbReference type="PIRSF" id="PIRSF000137">
    <property type="entry name" value="Alcohol_oxidase"/>
    <property type="match status" value="1"/>
</dbReference>
<sequence>MSPLSWLWGTRLEAAPGQCATPCALPALSSDAVRPPASPRSYTHIIVGAGTAGCVLASRLTEDPGCRVLLLNPGPRVNDVLSRIPLMSIARSYTPYYAYRIDSVPQRGLDPPRTVSMVAGRIVGGSSAINASVYTIGPDVELDAWAEQLGAPSWSAASFKALFALPRHRGQKDDAPGPWHTSQPVEHLYPLTRHVLRALREAGVPNVDNPHAGEGGPVGTGSFIVQQTHFPDGTKAHAGNAFLTDSVLARPNLTLCTGVSVRRIYFDTAGNGPVCKGVFFEDGYSGNAFFAAASSTILSAGCFHTPHLLQHSGIGPRSLLEPHGIPVLREHPHIGAGLQDHVAVPLQFLVPYADSSIATADGIRAAWYGLRHAWDYFVHGTGSLCAAGFMEGAAWFSTHDLVEEADGSLRVKCKDPRSSVADIELLFTTFWLDEALPRYAGMEDGTMGVSGMLVVLTQPASSGSVAPSSADPRDPPLLDAGYLTDADGSDVARLSRAVKFAMGLAHGINQSGYTWMPASVPGRDAMSGAWTFEGHEDVTRDMKPTDFLDPHLVPDAAVEAYVRRHARAIYHGTSTCAMTARSERKLGVDPETLSLDAVRGLRVCDASVFPAVPSTHPQSLVVAMAEKLARQMRSE</sequence>
<evidence type="ECO:0000256" key="6">
    <source>
        <dbReference type="PIRSR" id="PIRSR000137-1"/>
    </source>
</evidence>
<evidence type="ECO:0000259" key="9">
    <source>
        <dbReference type="PROSITE" id="PS00623"/>
    </source>
</evidence>
<keyword evidence="3 8" id="KW-0285">Flavoprotein</keyword>
<evidence type="ECO:0000313" key="11">
    <source>
        <dbReference type="Proteomes" id="UP000245946"/>
    </source>
</evidence>
<feature type="binding site" evidence="7">
    <location>
        <begin position="130"/>
        <end position="133"/>
    </location>
    <ligand>
        <name>FAD</name>
        <dbReference type="ChEBI" id="CHEBI:57692"/>
    </ligand>
</feature>
<reference evidence="10 11" key="1">
    <citation type="journal article" date="2018" name="Mol. Biol. Evol.">
        <title>Broad Genomic Sampling Reveals a Smut Pathogenic Ancestry of the Fungal Clade Ustilaginomycotina.</title>
        <authorList>
            <person name="Kijpornyongpan T."/>
            <person name="Mondo S.J."/>
            <person name="Barry K."/>
            <person name="Sandor L."/>
            <person name="Lee J."/>
            <person name="Lipzen A."/>
            <person name="Pangilinan J."/>
            <person name="LaButti K."/>
            <person name="Hainaut M."/>
            <person name="Henrissat B."/>
            <person name="Grigoriev I.V."/>
            <person name="Spatafora J.W."/>
            <person name="Aime M.C."/>
        </authorList>
    </citation>
    <scope>NUCLEOTIDE SEQUENCE [LARGE SCALE GENOMIC DNA]</scope>
    <source>
        <strain evidence="10 11">MCA 4186</strain>
    </source>
</reference>
<dbReference type="Pfam" id="PF05199">
    <property type="entry name" value="GMC_oxred_C"/>
    <property type="match status" value="1"/>
</dbReference>
<comment type="similarity">
    <text evidence="2 8">Belongs to the GMC oxidoreductase family.</text>
</comment>
<name>A0A316ZCF6_9BASI</name>
<evidence type="ECO:0000256" key="7">
    <source>
        <dbReference type="PIRSR" id="PIRSR000137-2"/>
    </source>
</evidence>
<protein>
    <submittedName>
        <fullName evidence="10">Alcohol oxidase</fullName>
    </submittedName>
</protein>
<dbReference type="PANTHER" id="PTHR11552:SF201">
    <property type="entry name" value="GLUCOSE-METHANOL-CHOLINE OXIDOREDUCTASE N-TERMINAL DOMAIN-CONTAINING PROTEIN"/>
    <property type="match status" value="1"/>
</dbReference>
<dbReference type="InterPro" id="IPR036188">
    <property type="entry name" value="FAD/NAD-bd_sf"/>
</dbReference>
<dbReference type="PANTHER" id="PTHR11552">
    <property type="entry name" value="GLUCOSE-METHANOL-CHOLINE GMC OXIDOREDUCTASE"/>
    <property type="match status" value="1"/>
</dbReference>
<dbReference type="InterPro" id="IPR012132">
    <property type="entry name" value="GMC_OxRdtase"/>
</dbReference>
<evidence type="ECO:0000256" key="5">
    <source>
        <dbReference type="ARBA" id="ARBA00023002"/>
    </source>
</evidence>
<dbReference type="SUPFAM" id="SSF51905">
    <property type="entry name" value="FAD/NAD(P)-binding domain"/>
    <property type="match status" value="1"/>
</dbReference>
<evidence type="ECO:0000256" key="2">
    <source>
        <dbReference type="ARBA" id="ARBA00010790"/>
    </source>
</evidence>
<dbReference type="GO" id="GO:0050660">
    <property type="term" value="F:flavin adenine dinucleotide binding"/>
    <property type="evidence" value="ECO:0007669"/>
    <property type="project" value="InterPro"/>
</dbReference>
<dbReference type="Gene3D" id="3.50.50.60">
    <property type="entry name" value="FAD/NAD(P)-binding domain"/>
    <property type="match status" value="1"/>
</dbReference>
<dbReference type="InterPro" id="IPR007867">
    <property type="entry name" value="GMC_OxRtase_C"/>
</dbReference>
<evidence type="ECO:0000256" key="8">
    <source>
        <dbReference type="RuleBase" id="RU003968"/>
    </source>
</evidence>
<keyword evidence="5" id="KW-0560">Oxidoreductase</keyword>
<dbReference type="InterPro" id="IPR000172">
    <property type="entry name" value="GMC_OxRdtase_N"/>
</dbReference>
<dbReference type="Gene3D" id="3.30.560.10">
    <property type="entry name" value="Glucose Oxidase, domain 3"/>
    <property type="match status" value="1"/>
</dbReference>
<evidence type="ECO:0000313" key="10">
    <source>
        <dbReference type="EMBL" id="PWN98704.1"/>
    </source>
</evidence>
<accession>A0A316ZCF6</accession>
<feature type="active site" description="Proton acceptor" evidence="6">
    <location>
        <position position="616"/>
    </location>
</feature>
<dbReference type="GO" id="GO:0016614">
    <property type="term" value="F:oxidoreductase activity, acting on CH-OH group of donors"/>
    <property type="evidence" value="ECO:0007669"/>
    <property type="project" value="InterPro"/>
</dbReference>
<dbReference type="PROSITE" id="PS00623">
    <property type="entry name" value="GMC_OXRED_1"/>
    <property type="match status" value="1"/>
</dbReference>
<feature type="binding site" evidence="7">
    <location>
        <begin position="617"/>
        <end position="618"/>
    </location>
    <ligand>
        <name>FAD</name>
        <dbReference type="ChEBI" id="CHEBI:57692"/>
    </ligand>
</feature>
<gene>
    <name evidence="10" type="ORF">FA09DRAFT_359885</name>
</gene>
<dbReference type="AlphaFoldDB" id="A0A316ZCF6"/>
<feature type="domain" description="Glucose-methanol-choline oxidoreductase N-terminal" evidence="9">
    <location>
        <begin position="120"/>
        <end position="143"/>
    </location>
</feature>
<dbReference type="OrthoDB" id="269227at2759"/>
<keyword evidence="4 7" id="KW-0274">FAD</keyword>
<dbReference type="Pfam" id="PF00732">
    <property type="entry name" value="GMC_oxred_N"/>
    <property type="match status" value="1"/>
</dbReference>
<organism evidence="10 11">
    <name type="scientific">Tilletiopsis washingtonensis</name>
    <dbReference type="NCBI Taxonomy" id="58919"/>
    <lineage>
        <taxon>Eukaryota</taxon>
        <taxon>Fungi</taxon>
        <taxon>Dikarya</taxon>
        <taxon>Basidiomycota</taxon>
        <taxon>Ustilaginomycotina</taxon>
        <taxon>Exobasidiomycetes</taxon>
        <taxon>Entylomatales</taxon>
        <taxon>Entylomatales incertae sedis</taxon>
        <taxon>Tilletiopsis</taxon>
    </lineage>
</organism>
<comment type="cofactor">
    <cofactor evidence="1 7">
        <name>FAD</name>
        <dbReference type="ChEBI" id="CHEBI:57692"/>
    </cofactor>
</comment>
<keyword evidence="11" id="KW-1185">Reference proteome</keyword>
<dbReference type="SUPFAM" id="SSF54373">
    <property type="entry name" value="FAD-linked reductases, C-terminal domain"/>
    <property type="match status" value="1"/>
</dbReference>
<feature type="binding site" evidence="7">
    <location>
        <position position="261"/>
    </location>
    <ligand>
        <name>FAD</name>
        <dbReference type="ChEBI" id="CHEBI:57692"/>
    </ligand>
</feature>